<dbReference type="OrthoDB" id="4823586at2"/>
<accession>A0A3S9MGN0</accession>
<evidence type="ECO:0000313" key="2">
    <source>
        <dbReference type="Proteomes" id="UP000280298"/>
    </source>
</evidence>
<gene>
    <name evidence="1" type="ORF">EJ357_36895</name>
</gene>
<proteinExistence type="predicted"/>
<reference evidence="1 2" key="1">
    <citation type="journal article" date="2019" name="Int. J. Syst. Evol. Microbiol.">
        <title>Streptomyces cyaneochromogenes sp. nov., a blue pigment-producing actinomycete from manganese-contaminated soil.</title>
        <authorList>
            <person name="Tang X."/>
            <person name="Zhao J."/>
            <person name="Li K."/>
            <person name="Chen Z."/>
            <person name="Sun Y."/>
            <person name="Gao J."/>
        </authorList>
    </citation>
    <scope>NUCLEOTIDE SEQUENCE [LARGE SCALE GENOMIC DNA]</scope>
    <source>
        <strain evidence="1 2">MK-45</strain>
    </source>
</reference>
<protein>
    <submittedName>
        <fullName evidence="1">SRPBCC family protein</fullName>
    </submittedName>
</protein>
<dbReference type="Proteomes" id="UP000280298">
    <property type="component" value="Chromosome"/>
</dbReference>
<dbReference type="EMBL" id="CP034539">
    <property type="protein sequence ID" value="AZQ38347.1"/>
    <property type="molecule type" value="Genomic_DNA"/>
</dbReference>
<dbReference type="KEGG" id="scya:EJ357_36895"/>
<dbReference type="SUPFAM" id="SSF55961">
    <property type="entry name" value="Bet v1-like"/>
    <property type="match status" value="1"/>
</dbReference>
<keyword evidence="2" id="KW-1185">Reference proteome</keyword>
<sequence length="146" mass="16682">MANFLLERTVPLPLPEAWRRLTEWPRHADVVPLTRVRVTTPEPTHEGTRFVARSGLGPLSFEDPMEVTVWQPPGDDTPGRCRLEKRGRVITGWAEIEVRPGPGGRARVVWREELRVRFVPGVLDGVVERAARYVFGRAMNRLLRRA</sequence>
<organism evidence="1 2">
    <name type="scientific">Streptomyces cyaneochromogenes</name>
    <dbReference type="NCBI Taxonomy" id="2496836"/>
    <lineage>
        <taxon>Bacteria</taxon>
        <taxon>Bacillati</taxon>
        <taxon>Actinomycetota</taxon>
        <taxon>Actinomycetes</taxon>
        <taxon>Kitasatosporales</taxon>
        <taxon>Streptomycetaceae</taxon>
        <taxon>Streptomyces</taxon>
    </lineage>
</organism>
<dbReference type="Gene3D" id="3.30.530.20">
    <property type="match status" value="1"/>
</dbReference>
<dbReference type="RefSeq" id="WP_126396005.1">
    <property type="nucleotide sequence ID" value="NZ_CP034539.1"/>
</dbReference>
<dbReference type="AlphaFoldDB" id="A0A3S9MGN0"/>
<dbReference type="InterPro" id="IPR023393">
    <property type="entry name" value="START-like_dom_sf"/>
</dbReference>
<evidence type="ECO:0000313" key="1">
    <source>
        <dbReference type="EMBL" id="AZQ38347.1"/>
    </source>
</evidence>
<name>A0A3S9MGN0_9ACTN</name>